<keyword evidence="3" id="KW-0328">Glycosyltransferase</keyword>
<evidence type="ECO:0000256" key="3">
    <source>
        <dbReference type="ARBA" id="ARBA00022676"/>
    </source>
</evidence>
<gene>
    <name evidence="13" type="ORF">ACFP2T_23100</name>
</gene>
<feature type="compositionally biased region" description="Low complexity" evidence="9">
    <location>
        <begin position="90"/>
        <end position="131"/>
    </location>
</feature>
<comment type="caution">
    <text evidence="13">The sequence shown here is derived from an EMBL/GenBank/DDBJ whole genome shotgun (WGS) entry which is preliminary data.</text>
</comment>
<sequence length="984" mass="102326">MNSYGDPSSARGRAQFPGANGDHGPADDPYRRTSRDDQADADRRSADGDRGGWPANGRADGASARASVSGRASSGRAAPPGRAPAGGGWAAPVSPASGSASVGSASVGSASPGRARVGRAGVGSAAVPDAPGSGGGYGAARPAGRASAGRASVGAASVSGGGANGAAGRATVGRAVVSVSPAGPGGPDDPVGPGSSGGSGGRRGRRGGEPDAAALKRAKKRKRMNLVIAAFAVFIMLTGGGVVGVTYYSTNVVLPDEIPLPVGTTIFASNNKDAIVKLGEEARVIVSLDKIPKYVQRAVAAAEDRKFYKHKGVDYLGIARAAWNNFTGGTKQGASTITQQYARNAYENLNDDSYQRKVKEAILASKLNDEFSKDEIMQHYLNTIYFGRGAYGIEMAAQTYFGVPANKLNVAQAAVLAGVIKQPVNDPQTGVKGFDPEDNPELAKDRWTYVINGMVEEKWITEAERPTEYPKVNKRKDATASSGVKSPRGNVVNYVRAEMEEKGLCHNGAVPAGSTKPTCQATLAMDGYRIKTTINIKMQNAAEKAAQQENKGSPLNGQPKNLQGALVSIEPATGRVLAYYGGNDGTGIDYAGKNVLGGELVGGHPPGSSFKVYTLAAAIDAGISIESHWNSEPFKADGIEDEIGNAGAEQTTCHKWCTLEQSTVRSYNVPFYHISEDIGPDKIVNMAKQAGITTMWTTPAKGASEPIDLAKKKAADVAPDPFFHVVAYGQYPITVLDHATGLATLANRGKYNKPHFIMTIEQQDKQTGAWKKISAGSEQLKSSPRIKPEVADEVTSVLKKIPGANSRSLEGGRSAAGKTGTWQYGATKDNAHAWMVGYTPQLATAVWVGSDDPKKPRIRRDNGTPVSGASLPGAIWQQYMDDALKGLDKKPLPDSKGIGDAERGNGVEPPQAPPCPTALVNGVCPPQNQNNNPPTFPTNPDGPTFPDLPGGPDDGPDNPDDGRGGGGGGGGVAVLPTTTNGQRD</sequence>
<dbReference type="Gene3D" id="1.10.3810.10">
    <property type="entry name" value="Biosynthetic peptidoglycan transglycosylase-like"/>
    <property type="match status" value="1"/>
</dbReference>
<feature type="transmembrane region" description="Helical" evidence="10">
    <location>
        <begin position="226"/>
        <end position="248"/>
    </location>
</feature>
<evidence type="ECO:0000259" key="11">
    <source>
        <dbReference type="Pfam" id="PF00905"/>
    </source>
</evidence>
<dbReference type="Proteomes" id="UP001596203">
    <property type="component" value="Unassembled WGS sequence"/>
</dbReference>
<keyword evidence="10" id="KW-1133">Transmembrane helix</keyword>
<accession>A0ABW1KB77</accession>
<keyword evidence="10" id="KW-0472">Membrane</keyword>
<evidence type="ECO:0000256" key="8">
    <source>
        <dbReference type="ARBA" id="ARBA00049902"/>
    </source>
</evidence>
<dbReference type="InterPro" id="IPR023346">
    <property type="entry name" value="Lysozyme-like_dom_sf"/>
</dbReference>
<feature type="region of interest" description="Disordered" evidence="9">
    <location>
        <begin position="886"/>
        <end position="984"/>
    </location>
</feature>
<dbReference type="Pfam" id="PF00905">
    <property type="entry name" value="Transpeptidase"/>
    <property type="match status" value="1"/>
</dbReference>
<dbReference type="Gene3D" id="3.40.710.10">
    <property type="entry name" value="DD-peptidase/beta-lactamase superfamily"/>
    <property type="match status" value="1"/>
</dbReference>
<feature type="compositionally biased region" description="Low complexity" evidence="9">
    <location>
        <begin position="925"/>
        <end position="951"/>
    </location>
</feature>
<feature type="compositionally biased region" description="Basic and acidic residues" evidence="9">
    <location>
        <begin position="24"/>
        <end position="50"/>
    </location>
</feature>
<dbReference type="InterPro" id="IPR050396">
    <property type="entry name" value="Glycosyltr_51/Transpeptidase"/>
</dbReference>
<keyword evidence="5" id="KW-0378">Hydrolase</keyword>
<reference evidence="14" key="1">
    <citation type="journal article" date="2019" name="Int. J. Syst. Evol. Microbiol.">
        <title>The Global Catalogue of Microorganisms (GCM) 10K type strain sequencing project: providing services to taxonomists for standard genome sequencing and annotation.</title>
        <authorList>
            <consortium name="The Broad Institute Genomics Platform"/>
            <consortium name="The Broad Institute Genome Sequencing Center for Infectious Disease"/>
            <person name="Wu L."/>
            <person name="Ma J."/>
        </authorList>
    </citation>
    <scope>NUCLEOTIDE SEQUENCE [LARGE SCALE GENOMIC DNA]</scope>
    <source>
        <strain evidence="14">ZS-35-S2</strain>
    </source>
</reference>
<organism evidence="13 14">
    <name type="scientific">Plantactinospora solaniradicis</name>
    <dbReference type="NCBI Taxonomy" id="1723736"/>
    <lineage>
        <taxon>Bacteria</taxon>
        <taxon>Bacillati</taxon>
        <taxon>Actinomycetota</taxon>
        <taxon>Actinomycetes</taxon>
        <taxon>Micromonosporales</taxon>
        <taxon>Micromonosporaceae</taxon>
        <taxon>Plantactinospora</taxon>
    </lineage>
</organism>
<evidence type="ECO:0000256" key="10">
    <source>
        <dbReference type="SAM" id="Phobius"/>
    </source>
</evidence>
<dbReference type="InterPro" id="IPR001460">
    <property type="entry name" value="PCN-bd_Tpept"/>
</dbReference>
<keyword evidence="6" id="KW-0511">Multifunctional enzyme</keyword>
<evidence type="ECO:0000256" key="6">
    <source>
        <dbReference type="ARBA" id="ARBA00023268"/>
    </source>
</evidence>
<feature type="compositionally biased region" description="Low complexity" evidence="9">
    <location>
        <begin position="177"/>
        <end position="193"/>
    </location>
</feature>
<dbReference type="SUPFAM" id="SSF53955">
    <property type="entry name" value="Lysozyme-like"/>
    <property type="match status" value="1"/>
</dbReference>
<dbReference type="InterPro" id="IPR012338">
    <property type="entry name" value="Beta-lactam/transpept-like"/>
</dbReference>
<dbReference type="InterPro" id="IPR036950">
    <property type="entry name" value="PBP_transglycosylase"/>
</dbReference>
<dbReference type="PANTHER" id="PTHR32282:SF34">
    <property type="entry name" value="PENICILLIN-BINDING PROTEIN 1A"/>
    <property type="match status" value="1"/>
</dbReference>
<dbReference type="SUPFAM" id="SSF56601">
    <property type="entry name" value="beta-lactamase/transpeptidase-like"/>
    <property type="match status" value="1"/>
</dbReference>
<feature type="domain" description="Penicillin-binding protein transpeptidase" evidence="11">
    <location>
        <begin position="564"/>
        <end position="849"/>
    </location>
</feature>
<keyword evidence="1" id="KW-0121">Carboxypeptidase</keyword>
<proteinExistence type="predicted"/>
<evidence type="ECO:0000256" key="9">
    <source>
        <dbReference type="SAM" id="MobiDB-lite"/>
    </source>
</evidence>
<evidence type="ECO:0000313" key="14">
    <source>
        <dbReference type="Proteomes" id="UP001596203"/>
    </source>
</evidence>
<comment type="catalytic activity">
    <reaction evidence="7">
        <text>Preferential cleavage: (Ac)2-L-Lys-D-Ala-|-D-Ala. Also transpeptidation of peptidyl-alanyl moieties that are N-acyl substituents of D-alanine.</text>
        <dbReference type="EC" id="3.4.16.4"/>
    </reaction>
</comment>
<dbReference type="PANTHER" id="PTHR32282">
    <property type="entry name" value="BINDING PROTEIN TRANSPEPTIDASE, PUTATIVE-RELATED"/>
    <property type="match status" value="1"/>
</dbReference>
<evidence type="ECO:0000256" key="7">
    <source>
        <dbReference type="ARBA" id="ARBA00034000"/>
    </source>
</evidence>
<evidence type="ECO:0000256" key="5">
    <source>
        <dbReference type="ARBA" id="ARBA00022801"/>
    </source>
</evidence>
<evidence type="ECO:0000313" key="13">
    <source>
        <dbReference type="EMBL" id="MFC6019086.1"/>
    </source>
</evidence>
<name>A0ABW1KB77_9ACTN</name>
<protein>
    <submittedName>
        <fullName evidence="13">Transglycosylase domain-containing protein</fullName>
    </submittedName>
</protein>
<feature type="compositionally biased region" description="Basic and acidic residues" evidence="9">
    <location>
        <begin position="886"/>
        <end position="905"/>
    </location>
</feature>
<dbReference type="EMBL" id="JBHSPR010000018">
    <property type="protein sequence ID" value="MFC6019086.1"/>
    <property type="molecule type" value="Genomic_DNA"/>
</dbReference>
<dbReference type="RefSeq" id="WP_377424873.1">
    <property type="nucleotide sequence ID" value="NZ_JBHSPR010000018.1"/>
</dbReference>
<keyword evidence="14" id="KW-1185">Reference proteome</keyword>
<evidence type="ECO:0000259" key="12">
    <source>
        <dbReference type="Pfam" id="PF00912"/>
    </source>
</evidence>
<evidence type="ECO:0000256" key="4">
    <source>
        <dbReference type="ARBA" id="ARBA00022679"/>
    </source>
</evidence>
<keyword evidence="4" id="KW-0808">Transferase</keyword>
<keyword evidence="10" id="KW-0812">Transmembrane</keyword>
<dbReference type="InterPro" id="IPR001264">
    <property type="entry name" value="Glyco_trans_51"/>
</dbReference>
<feature type="region of interest" description="Disordered" evidence="9">
    <location>
        <begin position="177"/>
        <end position="210"/>
    </location>
</feature>
<feature type="compositionally biased region" description="Basic and acidic residues" evidence="9">
    <location>
        <begin position="851"/>
        <end position="862"/>
    </location>
</feature>
<dbReference type="Pfam" id="PF00912">
    <property type="entry name" value="Transgly"/>
    <property type="match status" value="1"/>
</dbReference>
<feature type="region of interest" description="Disordered" evidence="9">
    <location>
        <begin position="850"/>
        <end position="873"/>
    </location>
</feature>
<evidence type="ECO:0000256" key="2">
    <source>
        <dbReference type="ARBA" id="ARBA00022670"/>
    </source>
</evidence>
<feature type="region of interest" description="Disordered" evidence="9">
    <location>
        <begin position="1"/>
        <end position="144"/>
    </location>
</feature>
<feature type="compositionally biased region" description="Low complexity" evidence="9">
    <location>
        <begin position="57"/>
        <end position="80"/>
    </location>
</feature>
<feature type="domain" description="Glycosyl transferase family 51" evidence="12">
    <location>
        <begin position="275"/>
        <end position="454"/>
    </location>
</feature>
<evidence type="ECO:0000256" key="1">
    <source>
        <dbReference type="ARBA" id="ARBA00022645"/>
    </source>
</evidence>
<comment type="catalytic activity">
    <reaction evidence="8">
        <text>[GlcNAc-(1-&gt;4)-Mur2Ac(oyl-L-Ala-gamma-D-Glu-L-Lys-D-Ala-D-Ala)](n)-di-trans,octa-cis-undecaprenyl diphosphate + beta-D-GlcNAc-(1-&gt;4)-Mur2Ac(oyl-L-Ala-gamma-D-Glu-L-Lys-D-Ala-D-Ala)-di-trans,octa-cis-undecaprenyl diphosphate = [GlcNAc-(1-&gt;4)-Mur2Ac(oyl-L-Ala-gamma-D-Glu-L-Lys-D-Ala-D-Ala)](n+1)-di-trans,octa-cis-undecaprenyl diphosphate + di-trans,octa-cis-undecaprenyl diphosphate + H(+)</text>
        <dbReference type="Rhea" id="RHEA:23708"/>
        <dbReference type="Rhea" id="RHEA-COMP:9602"/>
        <dbReference type="Rhea" id="RHEA-COMP:9603"/>
        <dbReference type="ChEBI" id="CHEBI:15378"/>
        <dbReference type="ChEBI" id="CHEBI:58405"/>
        <dbReference type="ChEBI" id="CHEBI:60033"/>
        <dbReference type="ChEBI" id="CHEBI:78435"/>
        <dbReference type="EC" id="2.4.99.28"/>
    </reaction>
</comment>
<keyword evidence="2" id="KW-0645">Protease</keyword>